<sequence>MFTWRKDRANISDEEPTFHVRYLGCTETYVPVGPGCTSRHVQKLWDNAPSERHLKRVTVKLGLGGIWLKGVSLKSRSGENDQKENDKNKKELQEPIEDNGNSENECVQGKNKGNKDNKKRGDQKRKESNENAGDKKTKSKSDESSMTHFKMEDVSFCAADKSANDRIFCWISRCSREARDLDESRIGPLEVHAVLCSTVDKAQTMAAVMSRAFHLAYKDWRAEQQRETRRQQTKKLPDTSSEGGDSRVKDGKTSHAEQGEFCSQTEETLSVFDYEKDQENQATPVFLDSSGAATARPLSTSSSSSSSSLSSSAMSQRSAASSKNSTGINRSCTYSDTEGRQDTLPKQEISAS</sequence>
<dbReference type="InterPro" id="IPR051133">
    <property type="entry name" value="Adapter_Engulfment-Domain"/>
</dbReference>
<dbReference type="PANTHER" id="PTHR11232:SF74">
    <property type="entry name" value="PTB DOMAIN-CONTAINING ADAPTER PROTEIN CED-6-LIKE PROTEIN"/>
    <property type="match status" value="1"/>
</dbReference>
<dbReference type="Gene3D" id="2.30.29.30">
    <property type="entry name" value="Pleckstrin-homology domain (PH domain)/Phosphotyrosine-binding domain (PTB)"/>
    <property type="match status" value="1"/>
</dbReference>
<evidence type="ECO:0000313" key="3">
    <source>
        <dbReference type="EMBL" id="GFS08719.1"/>
    </source>
</evidence>
<evidence type="ECO:0000313" key="4">
    <source>
        <dbReference type="Proteomes" id="UP000762676"/>
    </source>
</evidence>
<organism evidence="3 4">
    <name type="scientific">Elysia marginata</name>
    <dbReference type="NCBI Taxonomy" id="1093978"/>
    <lineage>
        <taxon>Eukaryota</taxon>
        <taxon>Metazoa</taxon>
        <taxon>Spiralia</taxon>
        <taxon>Lophotrochozoa</taxon>
        <taxon>Mollusca</taxon>
        <taxon>Gastropoda</taxon>
        <taxon>Heterobranchia</taxon>
        <taxon>Euthyneura</taxon>
        <taxon>Panpulmonata</taxon>
        <taxon>Sacoglossa</taxon>
        <taxon>Placobranchoidea</taxon>
        <taxon>Plakobranchidae</taxon>
        <taxon>Elysia</taxon>
    </lineage>
</organism>
<dbReference type="SUPFAM" id="SSF50729">
    <property type="entry name" value="PH domain-like"/>
    <property type="match status" value="2"/>
</dbReference>
<evidence type="ECO:0000256" key="1">
    <source>
        <dbReference type="SAM" id="MobiDB-lite"/>
    </source>
</evidence>
<dbReference type="AlphaFoldDB" id="A0AAV4IFC5"/>
<comment type="caution">
    <text evidence="3">The sequence shown here is derived from an EMBL/GenBank/DDBJ whole genome shotgun (WGS) entry which is preliminary data.</text>
</comment>
<feature type="domain" description="PID" evidence="2">
    <location>
        <begin position="13"/>
        <end position="226"/>
    </location>
</feature>
<name>A0AAV4IFC5_9GAST</name>
<reference evidence="3 4" key="1">
    <citation type="journal article" date="2021" name="Elife">
        <title>Chloroplast acquisition without the gene transfer in kleptoplastic sea slugs, Plakobranchus ocellatus.</title>
        <authorList>
            <person name="Maeda T."/>
            <person name="Takahashi S."/>
            <person name="Yoshida T."/>
            <person name="Shimamura S."/>
            <person name="Takaki Y."/>
            <person name="Nagai Y."/>
            <person name="Toyoda A."/>
            <person name="Suzuki Y."/>
            <person name="Arimoto A."/>
            <person name="Ishii H."/>
            <person name="Satoh N."/>
            <person name="Nishiyama T."/>
            <person name="Hasebe M."/>
            <person name="Maruyama T."/>
            <person name="Minagawa J."/>
            <person name="Obokata J."/>
            <person name="Shigenobu S."/>
        </authorList>
    </citation>
    <scope>NUCLEOTIDE SEQUENCE [LARGE SCALE GENOMIC DNA]</scope>
</reference>
<protein>
    <submittedName>
        <fullName evidence="3">Protein FAM43A</fullName>
    </submittedName>
</protein>
<dbReference type="InterPro" id="IPR011993">
    <property type="entry name" value="PH-like_dom_sf"/>
</dbReference>
<dbReference type="Proteomes" id="UP000762676">
    <property type="component" value="Unassembled WGS sequence"/>
</dbReference>
<feature type="compositionally biased region" description="Basic and acidic residues" evidence="1">
    <location>
        <begin position="76"/>
        <end position="93"/>
    </location>
</feature>
<feature type="compositionally biased region" description="Basic and acidic residues" evidence="1">
    <location>
        <begin position="244"/>
        <end position="258"/>
    </location>
</feature>
<feature type="region of interest" description="Disordered" evidence="1">
    <location>
        <begin position="224"/>
        <end position="262"/>
    </location>
</feature>
<gene>
    <name evidence="3" type="ORF">ElyMa_006601900</name>
</gene>
<accession>A0AAV4IFC5</accession>
<keyword evidence="4" id="KW-1185">Reference proteome</keyword>
<feature type="compositionally biased region" description="Low complexity" evidence="1">
    <location>
        <begin position="292"/>
        <end position="322"/>
    </location>
</feature>
<dbReference type="PANTHER" id="PTHR11232">
    <property type="entry name" value="PHOSPHOTYROSINE INTERACTION DOMAIN-CONTAINING FAMILY MEMBER"/>
    <property type="match status" value="1"/>
</dbReference>
<dbReference type="Pfam" id="PF14719">
    <property type="entry name" value="PID_2"/>
    <property type="match status" value="1"/>
</dbReference>
<dbReference type="EMBL" id="BMAT01013267">
    <property type="protein sequence ID" value="GFS08719.1"/>
    <property type="molecule type" value="Genomic_DNA"/>
</dbReference>
<feature type="compositionally biased region" description="Polar residues" evidence="1">
    <location>
        <begin position="323"/>
        <end position="336"/>
    </location>
</feature>
<evidence type="ECO:0000259" key="2">
    <source>
        <dbReference type="SMART" id="SM00462"/>
    </source>
</evidence>
<feature type="region of interest" description="Disordered" evidence="1">
    <location>
        <begin position="285"/>
        <end position="352"/>
    </location>
</feature>
<dbReference type="SMART" id="SM00462">
    <property type="entry name" value="PTB"/>
    <property type="match status" value="1"/>
</dbReference>
<proteinExistence type="predicted"/>
<dbReference type="InterPro" id="IPR006020">
    <property type="entry name" value="PTB/PI_dom"/>
</dbReference>
<feature type="region of interest" description="Disordered" evidence="1">
    <location>
        <begin position="75"/>
        <end position="147"/>
    </location>
</feature>
<feature type="compositionally biased region" description="Basic and acidic residues" evidence="1">
    <location>
        <begin position="113"/>
        <end position="147"/>
    </location>
</feature>